<evidence type="ECO:0000313" key="1">
    <source>
        <dbReference type="EMBL" id="QEE18855.1"/>
    </source>
</evidence>
<dbReference type="EMBL" id="CP041690">
    <property type="protein sequence ID" value="QEE18855.1"/>
    <property type="molecule type" value="Genomic_DNA"/>
</dbReference>
<organism evidence="1 2">
    <name type="scientific">Paradevosia tibetensis</name>
    <dbReference type="NCBI Taxonomy" id="1447062"/>
    <lineage>
        <taxon>Bacteria</taxon>
        <taxon>Pseudomonadati</taxon>
        <taxon>Pseudomonadota</taxon>
        <taxon>Alphaproteobacteria</taxon>
        <taxon>Hyphomicrobiales</taxon>
        <taxon>Devosiaceae</taxon>
        <taxon>Paradevosia</taxon>
    </lineage>
</organism>
<keyword evidence="2" id="KW-1185">Reference proteome</keyword>
<dbReference type="RefSeq" id="WP_147654757.1">
    <property type="nucleotide sequence ID" value="NZ_BMFM01000001.1"/>
</dbReference>
<sequence length="74" mass="8213">MKPAPAGEHVSAERIERCLDRLAVIVHRAGKSGHVYLPYAEYLEAALAEARARELSKDAIRERLMSRLKNGAAE</sequence>
<reference evidence="1 2" key="1">
    <citation type="journal article" date="2015" name="Int. J. Syst. Evol. Microbiol.">
        <title>Youhaiella tibetensis gen. nov., sp. nov., isolated from subsurface sediment.</title>
        <authorList>
            <person name="Wang Y.X."/>
            <person name="Huang F.Q."/>
            <person name="Nogi Y."/>
            <person name="Pang S.J."/>
            <person name="Wang P.K."/>
            <person name="Lv J."/>
        </authorList>
    </citation>
    <scope>NUCLEOTIDE SEQUENCE [LARGE SCALE GENOMIC DNA]</scope>
    <source>
        <strain evidence="2">fig4</strain>
    </source>
</reference>
<protein>
    <submittedName>
        <fullName evidence="1">Uncharacterized protein</fullName>
    </submittedName>
</protein>
<dbReference type="OrthoDB" id="8255030at2"/>
<name>A0A5B9DJ51_9HYPH</name>
<gene>
    <name evidence="1" type="ORF">FNA67_01080</name>
</gene>
<dbReference type="KEGG" id="yti:FNA67_01080"/>
<evidence type="ECO:0000313" key="2">
    <source>
        <dbReference type="Proteomes" id="UP000321062"/>
    </source>
</evidence>
<accession>A0A5B9DJ51</accession>
<dbReference type="AlphaFoldDB" id="A0A5B9DJ51"/>
<proteinExistence type="predicted"/>
<dbReference type="Proteomes" id="UP000321062">
    <property type="component" value="Chromosome"/>
</dbReference>